<dbReference type="SUPFAM" id="SSF53335">
    <property type="entry name" value="S-adenosyl-L-methionine-dependent methyltransferases"/>
    <property type="match status" value="1"/>
</dbReference>
<gene>
    <name evidence="1" type="ORF">S03H2_63374</name>
</gene>
<comment type="caution">
    <text evidence="1">The sequence shown here is derived from an EMBL/GenBank/DDBJ whole genome shotgun (WGS) entry which is preliminary data.</text>
</comment>
<dbReference type="InterPro" id="IPR029063">
    <property type="entry name" value="SAM-dependent_MTases_sf"/>
</dbReference>
<accession>X1IRQ1</accession>
<protein>
    <recommendedName>
        <fullName evidence="2">DNA (cytosine-5-)-methyltransferase</fullName>
    </recommendedName>
</protein>
<dbReference type="Gene3D" id="3.40.50.150">
    <property type="entry name" value="Vaccinia Virus protein VP39"/>
    <property type="match status" value="1"/>
</dbReference>
<dbReference type="AlphaFoldDB" id="X1IRQ1"/>
<organism evidence="1">
    <name type="scientific">marine sediment metagenome</name>
    <dbReference type="NCBI Taxonomy" id="412755"/>
    <lineage>
        <taxon>unclassified sequences</taxon>
        <taxon>metagenomes</taxon>
        <taxon>ecological metagenomes</taxon>
    </lineage>
</organism>
<sequence length="152" mass="17283">MVLTILDLCSGSGEWSRPYREAGYDVIQVDMINGQDIRLIEKLPYPVRGILAAPPCTHLAGSGARWWEEKGTEALLEALSIVDACLRTVVIYRPKWWCLENPVGRLSKYLGEPIYRFHPNDYAGYSDDPISNEYTKYTCLWGNFTIPQPRLG</sequence>
<evidence type="ECO:0000313" key="1">
    <source>
        <dbReference type="EMBL" id="GAH84397.1"/>
    </source>
</evidence>
<reference evidence="1" key="1">
    <citation type="journal article" date="2014" name="Front. Microbiol.">
        <title>High frequency of phylogenetically diverse reductive dehalogenase-homologous genes in deep subseafloor sedimentary metagenomes.</title>
        <authorList>
            <person name="Kawai M."/>
            <person name="Futagami T."/>
            <person name="Toyoda A."/>
            <person name="Takaki Y."/>
            <person name="Nishi S."/>
            <person name="Hori S."/>
            <person name="Arai W."/>
            <person name="Tsubouchi T."/>
            <person name="Morono Y."/>
            <person name="Uchiyama I."/>
            <person name="Ito T."/>
            <person name="Fujiyama A."/>
            <person name="Inagaki F."/>
            <person name="Takami H."/>
        </authorList>
    </citation>
    <scope>NUCLEOTIDE SEQUENCE</scope>
    <source>
        <strain evidence="1">Expedition CK06-06</strain>
    </source>
</reference>
<name>X1IRQ1_9ZZZZ</name>
<proteinExistence type="predicted"/>
<feature type="non-terminal residue" evidence="1">
    <location>
        <position position="152"/>
    </location>
</feature>
<evidence type="ECO:0008006" key="2">
    <source>
        <dbReference type="Google" id="ProtNLM"/>
    </source>
</evidence>
<dbReference type="EMBL" id="BARU01041061">
    <property type="protein sequence ID" value="GAH84397.1"/>
    <property type="molecule type" value="Genomic_DNA"/>
</dbReference>